<evidence type="ECO:0000313" key="1">
    <source>
        <dbReference type="EMBL" id="CAG8658952.1"/>
    </source>
</evidence>
<dbReference type="Proteomes" id="UP000789366">
    <property type="component" value="Unassembled WGS sequence"/>
</dbReference>
<keyword evidence="2" id="KW-1185">Reference proteome</keyword>
<dbReference type="EMBL" id="CAJVPW010015103">
    <property type="protein sequence ID" value="CAG8658952.1"/>
    <property type="molecule type" value="Genomic_DNA"/>
</dbReference>
<feature type="non-terminal residue" evidence="1">
    <location>
        <position position="153"/>
    </location>
</feature>
<reference evidence="1" key="1">
    <citation type="submission" date="2021-06" db="EMBL/GenBank/DDBJ databases">
        <authorList>
            <person name="Kallberg Y."/>
            <person name="Tangrot J."/>
            <person name="Rosling A."/>
        </authorList>
    </citation>
    <scope>NUCLEOTIDE SEQUENCE</scope>
    <source>
        <strain evidence="1">28 12/20/2015</strain>
    </source>
</reference>
<sequence length="153" mass="16878">NLVKKLSQEEIEDKIFNYLNTPVQLRGCTTHVPNKQSLPSSSSSSSLPLEPPKSDEPISYNAVAQKEAFAKKKELEKELVELQAMTRITTNPEYYRSFSSQVSDIQKSIKSQDVRRSGKPQLESNSSTAESFSMPSSSVGISDHESIAIAVAL</sequence>
<name>A0ACA9NLM3_9GLOM</name>
<proteinExistence type="predicted"/>
<protein>
    <submittedName>
        <fullName evidence="1">825_t:CDS:1</fullName>
    </submittedName>
</protein>
<comment type="caution">
    <text evidence="1">The sequence shown here is derived from an EMBL/GenBank/DDBJ whole genome shotgun (WGS) entry which is preliminary data.</text>
</comment>
<organism evidence="1 2">
    <name type="scientific">Cetraspora pellucida</name>
    <dbReference type="NCBI Taxonomy" id="1433469"/>
    <lineage>
        <taxon>Eukaryota</taxon>
        <taxon>Fungi</taxon>
        <taxon>Fungi incertae sedis</taxon>
        <taxon>Mucoromycota</taxon>
        <taxon>Glomeromycotina</taxon>
        <taxon>Glomeromycetes</taxon>
        <taxon>Diversisporales</taxon>
        <taxon>Gigasporaceae</taxon>
        <taxon>Cetraspora</taxon>
    </lineage>
</organism>
<feature type="non-terminal residue" evidence="1">
    <location>
        <position position="1"/>
    </location>
</feature>
<gene>
    <name evidence="1" type="ORF">SPELUC_LOCUS9196</name>
</gene>
<accession>A0ACA9NLM3</accession>
<evidence type="ECO:0000313" key="2">
    <source>
        <dbReference type="Proteomes" id="UP000789366"/>
    </source>
</evidence>